<reference evidence="1 2" key="1">
    <citation type="submission" date="2017-01" db="EMBL/GenBank/DDBJ databases">
        <title>Genome Sequencing of a Marine Spirillum, Oceanospirillum multiglobuliferum ATCC 33336, from Japan.</title>
        <authorList>
            <person name="Carney J.G."/>
            <person name="Trachtenberg A.M."/>
            <person name="Rheaume B.A."/>
            <person name="Linnane J.D."/>
            <person name="Pitts N.L."/>
            <person name="Mykles D.L."/>
            <person name="Maclea K.S."/>
        </authorList>
    </citation>
    <scope>NUCLEOTIDE SEQUENCE [LARGE SCALE GENOMIC DNA]</scope>
    <source>
        <strain evidence="1 2">ATCC 33336</strain>
    </source>
</reference>
<dbReference type="AlphaFoldDB" id="A0A1V4T3E6"/>
<proteinExistence type="predicted"/>
<evidence type="ECO:0000313" key="2">
    <source>
        <dbReference type="Proteomes" id="UP000191418"/>
    </source>
</evidence>
<dbReference type="Proteomes" id="UP000191418">
    <property type="component" value="Unassembled WGS sequence"/>
</dbReference>
<accession>A0A1V4T3E6</accession>
<dbReference type="Pfam" id="PF13692">
    <property type="entry name" value="Glyco_trans_1_4"/>
    <property type="match status" value="1"/>
</dbReference>
<dbReference type="Gene3D" id="3.40.50.2000">
    <property type="entry name" value="Glycogen Phosphorylase B"/>
    <property type="match status" value="2"/>
</dbReference>
<dbReference type="InterPro" id="IPR050194">
    <property type="entry name" value="Glycosyltransferase_grp1"/>
</dbReference>
<dbReference type="EMBL" id="MTSM01000013">
    <property type="protein sequence ID" value="OPX55076.1"/>
    <property type="molecule type" value="Genomic_DNA"/>
</dbReference>
<organism evidence="1 2">
    <name type="scientific">Oceanospirillum multiglobuliferum</name>
    <dbReference type="NCBI Taxonomy" id="64969"/>
    <lineage>
        <taxon>Bacteria</taxon>
        <taxon>Pseudomonadati</taxon>
        <taxon>Pseudomonadota</taxon>
        <taxon>Gammaproteobacteria</taxon>
        <taxon>Oceanospirillales</taxon>
        <taxon>Oceanospirillaceae</taxon>
        <taxon>Oceanospirillum</taxon>
    </lineage>
</organism>
<dbReference type="PANTHER" id="PTHR45947:SF11">
    <property type="entry name" value="SLR1508 PROTEIN"/>
    <property type="match status" value="1"/>
</dbReference>
<dbReference type="SUPFAM" id="SSF53756">
    <property type="entry name" value="UDP-Glycosyltransferase/glycogen phosphorylase"/>
    <property type="match status" value="1"/>
</dbReference>
<dbReference type="PANTHER" id="PTHR45947">
    <property type="entry name" value="SULFOQUINOVOSYL TRANSFERASE SQD2"/>
    <property type="match status" value="1"/>
</dbReference>
<dbReference type="GO" id="GO:0016757">
    <property type="term" value="F:glycosyltransferase activity"/>
    <property type="evidence" value="ECO:0007669"/>
    <property type="project" value="TreeGrafter"/>
</dbReference>
<protein>
    <submittedName>
        <fullName evidence="1">Uncharacterized protein</fullName>
    </submittedName>
</protein>
<keyword evidence="2" id="KW-1185">Reference proteome</keyword>
<sequence>MIFKIPPFALQNANGIAVAEPIGNKLSKRTLFLKELSMKPIILFIDSRDMGGIESHVLNLALALKKQHHLVEVIFWRCYQSQAKHNFGLQHHPIWPLLLAEGIPVKSVQGSISTLLKCVPKGAIVHSHGYKANLLNKLLCSIGRWHALPTHHNGDLGKGLLRIYVACDELSSKLFHPISVSAPIYQRLAYGGSLITNFVTLPERDALERPSQSANQIAFVGRISPEKNAEGFCLLSQYLDGQQLHIYGEGVEKELLSKQYSQHYWYGQQNMAEHWSKIDLLVMPSLEEGLPLAALEAMAHGIPVCAFAVGDLPALIRDGVNGWLIPKGDLKAMANRICQWQSLGDQEKLKIRKQSQAIIKIHYSVEAVLPAITNIYQQVSLKPSLLG</sequence>
<name>A0A1V4T3E6_9GAMM</name>
<evidence type="ECO:0000313" key="1">
    <source>
        <dbReference type="EMBL" id="OPX55076.1"/>
    </source>
</evidence>
<comment type="caution">
    <text evidence="1">The sequence shown here is derived from an EMBL/GenBank/DDBJ whole genome shotgun (WGS) entry which is preliminary data.</text>
</comment>
<dbReference type="STRING" id="64969.SAMN02745127_01291"/>
<dbReference type="CDD" id="cd03801">
    <property type="entry name" value="GT4_PimA-like"/>
    <property type="match status" value="1"/>
</dbReference>
<gene>
    <name evidence="1" type="ORF">BTE48_10615</name>
</gene>